<name>A0ABV4Y6J2_9CYAN</name>
<dbReference type="Proteomes" id="UP001576776">
    <property type="component" value="Unassembled WGS sequence"/>
</dbReference>
<sequence>MSGIFNWDDELLECSEKLKDINSGFDRIRQTNKQESDELIQLRSEIINLASAIGVPVEDILETPSQQPVYQSSQLQWDDDFFLNDNPLMIEAKVKEEVFRSPEILPPLSSLEYGIIGIAAVVASLLDFLVVKIPQDINYLGKYQQQGSDFTSWLKTLGVDENGKLNPFLKWCEEVCKVPYDQSINPNIKGFNPKTHRLLSLSHDPLFGLIFGTLDILNGSMTTFDINGNIQIIKTFDLSPKDKVFAPFLWLGHIISDMCTKMGVPIPGWGFLQLLQFGSFGSNHQTIADISRWMYLNGYDLRHFITMSVPVAAIEIIIRGYHYLSSLETPEQIKYSLHGSVASKELTQIKSNLKLHKMLFLAHAIAASGNALKVFVYSGNPLAINLTQWLFFLKETVNIVRASMRDRTPETIIRNRSKIDREWEEIQNINIGRFSLLDTDSTIYFKHFSS</sequence>
<gene>
    <name evidence="1" type="ORF">ACE1B6_01335</name>
</gene>
<reference evidence="1 2" key="1">
    <citation type="submission" date="2024-09" db="EMBL/GenBank/DDBJ databases">
        <title>Floridaenema gen nov. (Aerosakkonemataceae, Aerosakkonematales ord. nov., Cyanobacteria) from benthic tropical and subtropical fresh waters, with the description of four new species.</title>
        <authorList>
            <person name="Moretto J.A."/>
            <person name="Berthold D.E."/>
            <person name="Lefler F.W."/>
            <person name="Huang I.-S."/>
            <person name="Laughinghouse H. IV."/>
        </authorList>
    </citation>
    <scope>NUCLEOTIDE SEQUENCE [LARGE SCALE GENOMIC DNA]</scope>
    <source>
        <strain evidence="1 2">BLCC-F154</strain>
    </source>
</reference>
<comment type="caution">
    <text evidence="1">The sequence shown here is derived from an EMBL/GenBank/DDBJ whole genome shotgun (WGS) entry which is preliminary data.</text>
</comment>
<dbReference type="RefSeq" id="WP_413255433.1">
    <property type="nucleotide sequence ID" value="NZ_JBHFNS010000014.1"/>
</dbReference>
<protein>
    <submittedName>
        <fullName evidence="1">Uncharacterized protein</fullName>
    </submittedName>
</protein>
<proteinExistence type="predicted"/>
<keyword evidence="2" id="KW-1185">Reference proteome</keyword>
<organism evidence="1 2">
    <name type="scientific">Floridaenema fluviatile BLCC-F154</name>
    <dbReference type="NCBI Taxonomy" id="3153640"/>
    <lineage>
        <taxon>Bacteria</taxon>
        <taxon>Bacillati</taxon>
        <taxon>Cyanobacteriota</taxon>
        <taxon>Cyanophyceae</taxon>
        <taxon>Oscillatoriophycideae</taxon>
        <taxon>Aerosakkonematales</taxon>
        <taxon>Aerosakkonemataceae</taxon>
        <taxon>Floridanema</taxon>
        <taxon>Floridanema fluviatile</taxon>
    </lineage>
</organism>
<evidence type="ECO:0000313" key="1">
    <source>
        <dbReference type="EMBL" id="MFB2933899.1"/>
    </source>
</evidence>
<accession>A0ABV4Y6J2</accession>
<evidence type="ECO:0000313" key="2">
    <source>
        <dbReference type="Proteomes" id="UP001576776"/>
    </source>
</evidence>
<dbReference type="EMBL" id="JBHFNS010000014">
    <property type="protein sequence ID" value="MFB2933899.1"/>
    <property type="molecule type" value="Genomic_DNA"/>
</dbReference>